<sequence>LGCFEWAILRGQTVSIVLKNRHLISFCKRAQVGREAFNIDRYLHCKQKCLFTFSPYDMPIWRRLHLMFAKLITCFNRKRSFRLLYQPTVDDCWLACDDATRDGS</sequence>
<organism evidence="1 2">
    <name type="scientific">Trichinella murrelli</name>
    <dbReference type="NCBI Taxonomy" id="144512"/>
    <lineage>
        <taxon>Eukaryota</taxon>
        <taxon>Metazoa</taxon>
        <taxon>Ecdysozoa</taxon>
        <taxon>Nematoda</taxon>
        <taxon>Enoplea</taxon>
        <taxon>Dorylaimia</taxon>
        <taxon>Trichinellida</taxon>
        <taxon>Trichinellidae</taxon>
        <taxon>Trichinella</taxon>
    </lineage>
</organism>
<dbReference type="AlphaFoldDB" id="A0A0V0TSC2"/>
<protein>
    <submittedName>
        <fullName evidence="1">Uncharacterized protein</fullName>
    </submittedName>
</protein>
<name>A0A0V0TSC2_9BILA</name>
<dbReference type="Proteomes" id="UP000055048">
    <property type="component" value="Unassembled WGS sequence"/>
</dbReference>
<evidence type="ECO:0000313" key="1">
    <source>
        <dbReference type="EMBL" id="KRX41899.1"/>
    </source>
</evidence>
<keyword evidence="2" id="KW-1185">Reference proteome</keyword>
<proteinExistence type="predicted"/>
<reference evidence="1 2" key="1">
    <citation type="submission" date="2015-01" db="EMBL/GenBank/DDBJ databases">
        <title>Evolution of Trichinella species and genotypes.</title>
        <authorList>
            <person name="Korhonen P.K."/>
            <person name="Edoardo P."/>
            <person name="Giuseppe L.R."/>
            <person name="Gasser R.B."/>
        </authorList>
    </citation>
    <scope>NUCLEOTIDE SEQUENCE [LARGE SCALE GENOMIC DNA]</scope>
    <source>
        <strain evidence="1">ISS417</strain>
    </source>
</reference>
<evidence type="ECO:0000313" key="2">
    <source>
        <dbReference type="Proteomes" id="UP000055048"/>
    </source>
</evidence>
<feature type="non-terminal residue" evidence="1">
    <location>
        <position position="1"/>
    </location>
</feature>
<accession>A0A0V0TSC2</accession>
<dbReference type="EMBL" id="JYDJ01000158">
    <property type="protein sequence ID" value="KRX41899.1"/>
    <property type="molecule type" value="Genomic_DNA"/>
</dbReference>
<comment type="caution">
    <text evidence="1">The sequence shown here is derived from an EMBL/GenBank/DDBJ whole genome shotgun (WGS) entry which is preliminary data.</text>
</comment>
<gene>
    <name evidence="1" type="ORF">T05_12600</name>
</gene>